<dbReference type="Gene3D" id="3.40.50.720">
    <property type="entry name" value="NAD(P)-binding Rossmann-like Domain"/>
    <property type="match status" value="1"/>
</dbReference>
<evidence type="ECO:0000313" key="4">
    <source>
        <dbReference type="Proteomes" id="UP000708298"/>
    </source>
</evidence>
<dbReference type="InterPro" id="IPR029752">
    <property type="entry name" value="D-isomer_DH_CS1"/>
</dbReference>
<organism evidence="3 4">
    <name type="scientific">Acidisoma silvae</name>
    <dbReference type="NCBI Taxonomy" id="2802396"/>
    <lineage>
        <taxon>Bacteria</taxon>
        <taxon>Pseudomonadati</taxon>
        <taxon>Pseudomonadota</taxon>
        <taxon>Alphaproteobacteria</taxon>
        <taxon>Acetobacterales</taxon>
        <taxon>Acidocellaceae</taxon>
        <taxon>Acidisoma</taxon>
    </lineage>
</organism>
<reference evidence="3" key="1">
    <citation type="journal article" date="2021" name="Microorganisms">
        <title>Acidisoma silvae sp. nov. and Acidisomacellulosilytica sp. nov., Two Acidophilic Bacteria Isolated from Decaying Wood, Hydrolyzing Cellulose and Producing Poly-3-hydroxybutyrate.</title>
        <authorList>
            <person name="Mieszkin S."/>
            <person name="Pouder E."/>
            <person name="Uroz S."/>
            <person name="Simon-Colin C."/>
            <person name="Alain K."/>
        </authorList>
    </citation>
    <scope>NUCLEOTIDE SEQUENCE</scope>
    <source>
        <strain evidence="3">HW T2.11</strain>
    </source>
</reference>
<dbReference type="PANTHER" id="PTHR30388:SF6">
    <property type="entry name" value="XANTHINE DEHYDROGENASE SUBUNIT A-RELATED"/>
    <property type="match status" value="1"/>
</dbReference>
<dbReference type="AlphaFoldDB" id="A0A963YNP0"/>
<evidence type="ECO:0000313" key="3">
    <source>
        <dbReference type="EMBL" id="MCB8873882.1"/>
    </source>
</evidence>
<dbReference type="EMBL" id="JAESVB010000001">
    <property type="protein sequence ID" value="MCB8873882.1"/>
    <property type="molecule type" value="Genomic_DNA"/>
</dbReference>
<proteinExistence type="predicted"/>
<dbReference type="Pfam" id="PF13478">
    <property type="entry name" value="XdhC_C"/>
    <property type="match status" value="1"/>
</dbReference>
<dbReference type="InterPro" id="IPR052698">
    <property type="entry name" value="MoCofactor_Util/Proc"/>
</dbReference>
<reference evidence="3" key="2">
    <citation type="submission" date="2021-01" db="EMBL/GenBank/DDBJ databases">
        <authorList>
            <person name="Mieszkin S."/>
            <person name="Pouder E."/>
            <person name="Alain K."/>
        </authorList>
    </citation>
    <scope>NUCLEOTIDE SEQUENCE</scope>
    <source>
        <strain evidence="3">HW T2.11</strain>
    </source>
</reference>
<dbReference type="GO" id="GO:0016616">
    <property type="term" value="F:oxidoreductase activity, acting on the CH-OH group of donors, NAD or NADP as acceptor"/>
    <property type="evidence" value="ECO:0007669"/>
    <property type="project" value="UniProtKB-ARBA"/>
</dbReference>
<evidence type="ECO:0000259" key="1">
    <source>
        <dbReference type="Pfam" id="PF02625"/>
    </source>
</evidence>
<dbReference type="NCBIfam" id="TIGR02964">
    <property type="entry name" value="xanthine_xdhC"/>
    <property type="match status" value="1"/>
</dbReference>
<dbReference type="RefSeq" id="WP_227319548.1">
    <property type="nucleotide sequence ID" value="NZ_JAESVB010000001.1"/>
</dbReference>
<protein>
    <submittedName>
        <fullName evidence="3">Xanthine dehydrogenase accessory protein XdhC</fullName>
    </submittedName>
</protein>
<keyword evidence="4" id="KW-1185">Reference proteome</keyword>
<name>A0A963YNP0_9PROT</name>
<dbReference type="PROSITE" id="PS00065">
    <property type="entry name" value="D_2_HYDROXYACID_DH_1"/>
    <property type="match status" value="1"/>
</dbReference>
<dbReference type="Proteomes" id="UP000708298">
    <property type="component" value="Unassembled WGS sequence"/>
</dbReference>
<comment type="caution">
    <text evidence="3">The sequence shown here is derived from an EMBL/GenBank/DDBJ whole genome shotgun (WGS) entry which is preliminary data.</text>
</comment>
<sequence length="294" mass="30852">MPAWLDALSALDAQGEAGVLVSVIRAQGSAPREAGVKMVVSASHVWDTIGGGNLEFQSIQDSRTLLTSGARLPVTRDFPLGPALGQCCGGATTVLFEPIRPPDWTVAIFGAGHVGRAVAKLLGDLPCRLLWFDSRADVLHGLAIPGNTRVRTTTEASDIATLPAGTAVLIMTHDHGVDFDLTETALRRPDLSFVGTIGSATKRARFASRLRRAGLDDMTIERLYCPVGLPGIGTKLPAEIAIAVVAQLLAARPVEAPRDAPVIDLAGPARPRHCGAPGCDPACSDGERQALPRK</sequence>
<dbReference type="InterPro" id="IPR003777">
    <property type="entry name" value="XdhC_CoxI"/>
</dbReference>
<dbReference type="InterPro" id="IPR014308">
    <property type="entry name" value="Xanthine_DH_XdhC"/>
</dbReference>
<accession>A0A963YNP0</accession>
<dbReference type="PANTHER" id="PTHR30388">
    <property type="entry name" value="ALDEHYDE OXIDOREDUCTASE MOLYBDENUM COFACTOR ASSEMBLY PROTEIN"/>
    <property type="match status" value="1"/>
</dbReference>
<dbReference type="SUPFAM" id="SSF51735">
    <property type="entry name" value="NAD(P)-binding Rossmann-fold domains"/>
    <property type="match status" value="1"/>
</dbReference>
<gene>
    <name evidence="3" type="primary">xdhC</name>
    <name evidence="3" type="ORF">ASILVAE211_01715</name>
</gene>
<dbReference type="Pfam" id="PF02625">
    <property type="entry name" value="XdhC_CoxI"/>
    <property type="match status" value="1"/>
</dbReference>
<dbReference type="InterPro" id="IPR036291">
    <property type="entry name" value="NAD(P)-bd_dom_sf"/>
</dbReference>
<feature type="domain" description="XdhC- CoxI" evidence="1">
    <location>
        <begin position="13"/>
        <end position="70"/>
    </location>
</feature>
<dbReference type="InterPro" id="IPR027051">
    <property type="entry name" value="XdhC_Rossmann_dom"/>
</dbReference>
<evidence type="ECO:0000259" key="2">
    <source>
        <dbReference type="Pfam" id="PF13478"/>
    </source>
</evidence>
<feature type="domain" description="XdhC Rossmann" evidence="2">
    <location>
        <begin position="106"/>
        <end position="248"/>
    </location>
</feature>